<accession>T0HXR9</accession>
<comment type="caution">
    <text evidence="1">The sequence shown here is derived from an EMBL/GenBank/DDBJ whole genome shotgun (WGS) entry which is preliminary data.</text>
</comment>
<dbReference type="Proteomes" id="UP000015525">
    <property type="component" value="Unassembled WGS sequence"/>
</dbReference>
<name>T0HXR9_9SPHN</name>
<dbReference type="AlphaFoldDB" id="T0HXR9"/>
<sequence>MDWLLVKVSSFRSLLLCGAEWILKQVQDDG</sequence>
<dbReference type="EMBL" id="ATHO01000146">
    <property type="protein sequence ID" value="EQB02319.1"/>
    <property type="molecule type" value="Genomic_DNA"/>
</dbReference>
<evidence type="ECO:0000313" key="1">
    <source>
        <dbReference type="EMBL" id="EQB02319.1"/>
    </source>
</evidence>
<proteinExistence type="predicted"/>
<gene>
    <name evidence="1" type="ORF">L288_16630</name>
</gene>
<organism evidence="1 2">
    <name type="scientific">Sphingobium quisquiliarum P25</name>
    <dbReference type="NCBI Taxonomy" id="1329909"/>
    <lineage>
        <taxon>Bacteria</taxon>
        <taxon>Pseudomonadati</taxon>
        <taxon>Pseudomonadota</taxon>
        <taxon>Alphaproteobacteria</taxon>
        <taxon>Sphingomonadales</taxon>
        <taxon>Sphingomonadaceae</taxon>
        <taxon>Sphingobium</taxon>
    </lineage>
</organism>
<keyword evidence="2" id="KW-1185">Reference proteome</keyword>
<protein>
    <submittedName>
        <fullName evidence="1">Uncharacterized protein</fullName>
    </submittedName>
</protein>
<evidence type="ECO:0000313" key="2">
    <source>
        <dbReference type="Proteomes" id="UP000015525"/>
    </source>
</evidence>
<reference evidence="1 2" key="1">
    <citation type="journal article" date="2013" name="Genome Announc.">
        <title>Draft Genome Sequence of Sphingobium quisquiliarum Strain P25T, a Novel Hexachlorocyclohexane (HCH)-Degrading Bacterium Isolated from an HCH Dumpsite.</title>
        <authorList>
            <person name="Kumar Singh A."/>
            <person name="Sangwan N."/>
            <person name="Sharma A."/>
            <person name="Gupta V."/>
            <person name="Khurana J.P."/>
            <person name="Lal R."/>
        </authorList>
    </citation>
    <scope>NUCLEOTIDE SEQUENCE [LARGE SCALE GENOMIC DNA]</scope>
    <source>
        <strain evidence="1 2">P25</strain>
    </source>
</reference>